<name>A0ABX0N7U5_9BURK</name>
<accession>A0ABX0N7U5</accession>
<proteinExistence type="predicted"/>
<sequence>MEEIIGGKGEKTLPYAVKDYFEYDGTRISVAASEVFIEIENSQGKVVTLRRAIHDSVRDSKLIEVFSSSYLTNGEELGLAMPTYLHDAGGAKKQEGFHRFLETFLGLHLPQVPTTSGGEAKLYLQTVFAALAVEQKRGWTDYVANVPFYGIRDARTRVVEFLLGLSVFETNSKRNRLNSESVEIDSQWRQAHDELRRETASKGVSTEGVPNQPTPLFEPSQVFLKRHTGPTSVLLDEYIAQLRIEYSSLRSRSEKVEKALGVDALKEINAATEQLQELSVVHERTTSMLGMNRSSLREYETLLAETQEDLERNKTAAKLRDLGANHGVEIATGHCPTCHQHVEDTLLSESVTGPQMDLATNISYLESQSRMLQRQVVGLRETILESEARRTDLSSRLAAKHDFVNSMRGDISSGATESKAMVRRQVQIEVEVEGLQALPGLVRKILERLRALAARLAENQAARKLLPKSAYTQDDLDRISMFQKQFRANAGSFGYESAPISEVEISLDTLVPCLAQLELRAIRTDIKSDSSASDFVRLIWSYLLALQQTSSVPSLFGNHPGILLLDEPGQHSMAVDSQHALLQQLASQTSLQSIVAASFDEAEAVFIEATQGVKFQLIQWHGKLLRPLM</sequence>
<dbReference type="EMBL" id="WHJG01000001">
    <property type="protein sequence ID" value="NHZ78128.1"/>
    <property type="molecule type" value="Genomic_DNA"/>
</dbReference>
<comment type="caution">
    <text evidence="1">The sequence shown here is derived from an EMBL/GenBank/DDBJ whole genome shotgun (WGS) entry which is preliminary data.</text>
</comment>
<evidence type="ECO:0000313" key="1">
    <source>
        <dbReference type="EMBL" id="NHZ78128.1"/>
    </source>
</evidence>
<reference evidence="1 2" key="1">
    <citation type="submission" date="2019-10" db="EMBL/GenBank/DDBJ databases">
        <title>Taxonomy of Antarctic Massilia spp.: description of Massilia rubra sp. nov., Massilia aquatica sp. nov., Massilia mucilaginosa sp. nov., Massilia frigida sp. nov. isolated from streams, lakes and regoliths.</title>
        <authorList>
            <person name="Holochova P."/>
            <person name="Sedlacek I."/>
            <person name="Kralova S."/>
            <person name="Maslanova I."/>
            <person name="Busse H.-J."/>
            <person name="Stankova E."/>
            <person name="Vrbovska V."/>
            <person name="Kovarovic V."/>
            <person name="Bartak M."/>
            <person name="Svec P."/>
            <person name="Pantucek R."/>
        </authorList>
    </citation>
    <scope>NUCLEOTIDE SEQUENCE [LARGE SCALE GENOMIC DNA]</scope>
    <source>
        <strain evidence="1 2">CCM 8695</strain>
    </source>
</reference>
<evidence type="ECO:0008006" key="3">
    <source>
        <dbReference type="Google" id="ProtNLM"/>
    </source>
</evidence>
<dbReference type="RefSeq" id="WP_167084609.1">
    <property type="nucleotide sequence ID" value="NZ_WHJG01000001.1"/>
</dbReference>
<evidence type="ECO:0000313" key="2">
    <source>
        <dbReference type="Proteomes" id="UP000621455"/>
    </source>
</evidence>
<dbReference type="Proteomes" id="UP000621455">
    <property type="component" value="Unassembled WGS sequence"/>
</dbReference>
<protein>
    <recommendedName>
        <fullName evidence="3">Rad50/SbcC-type AAA domain-containing protein</fullName>
    </recommendedName>
</protein>
<keyword evidence="2" id="KW-1185">Reference proteome</keyword>
<gene>
    <name evidence="1" type="ORF">F2P44_02290</name>
</gene>
<organism evidence="1 2">
    <name type="scientific">Massilia frigida</name>
    <dbReference type="NCBI Taxonomy" id="2609281"/>
    <lineage>
        <taxon>Bacteria</taxon>
        <taxon>Pseudomonadati</taxon>
        <taxon>Pseudomonadota</taxon>
        <taxon>Betaproteobacteria</taxon>
        <taxon>Burkholderiales</taxon>
        <taxon>Oxalobacteraceae</taxon>
        <taxon>Telluria group</taxon>
        <taxon>Massilia</taxon>
    </lineage>
</organism>